<evidence type="ECO:0000256" key="1">
    <source>
        <dbReference type="SAM" id="MobiDB-lite"/>
    </source>
</evidence>
<keyword evidence="3" id="KW-1185">Reference proteome</keyword>
<comment type="caution">
    <text evidence="2">The sequence shown here is derived from an EMBL/GenBank/DDBJ whole genome shotgun (WGS) entry which is preliminary data.</text>
</comment>
<sequence>MTCTRINPPAEEGGQLTGVWWPQHFSKVISNSMHPMKGMLSRCRIRPEQTSTKAARARFTDKWTPKQREEGT</sequence>
<dbReference type="Proteomes" id="UP000784294">
    <property type="component" value="Unassembled WGS sequence"/>
</dbReference>
<evidence type="ECO:0000313" key="2">
    <source>
        <dbReference type="EMBL" id="VEL43698.1"/>
    </source>
</evidence>
<feature type="compositionally biased region" description="Basic and acidic residues" evidence="1">
    <location>
        <begin position="58"/>
        <end position="72"/>
    </location>
</feature>
<name>A0A448XSC8_9PLAT</name>
<protein>
    <submittedName>
        <fullName evidence="2">Uncharacterized protein</fullName>
    </submittedName>
</protein>
<dbReference type="AlphaFoldDB" id="A0A448XSC8"/>
<gene>
    <name evidence="2" type="ORF">PXEA_LOCUS37138</name>
</gene>
<dbReference type="EMBL" id="CAAALY010284159">
    <property type="protein sequence ID" value="VEL43698.1"/>
    <property type="molecule type" value="Genomic_DNA"/>
</dbReference>
<reference evidence="2" key="1">
    <citation type="submission" date="2018-11" db="EMBL/GenBank/DDBJ databases">
        <authorList>
            <consortium name="Pathogen Informatics"/>
        </authorList>
    </citation>
    <scope>NUCLEOTIDE SEQUENCE</scope>
</reference>
<evidence type="ECO:0000313" key="3">
    <source>
        <dbReference type="Proteomes" id="UP000784294"/>
    </source>
</evidence>
<accession>A0A448XSC8</accession>
<proteinExistence type="predicted"/>
<feature type="region of interest" description="Disordered" evidence="1">
    <location>
        <begin position="48"/>
        <end position="72"/>
    </location>
</feature>
<organism evidence="2 3">
    <name type="scientific">Protopolystoma xenopodis</name>
    <dbReference type="NCBI Taxonomy" id="117903"/>
    <lineage>
        <taxon>Eukaryota</taxon>
        <taxon>Metazoa</taxon>
        <taxon>Spiralia</taxon>
        <taxon>Lophotrochozoa</taxon>
        <taxon>Platyhelminthes</taxon>
        <taxon>Monogenea</taxon>
        <taxon>Polyopisthocotylea</taxon>
        <taxon>Polystomatidea</taxon>
        <taxon>Polystomatidae</taxon>
        <taxon>Protopolystoma</taxon>
    </lineage>
</organism>